<evidence type="ECO:0000313" key="2">
    <source>
        <dbReference type="EMBL" id="GFS66895.1"/>
    </source>
</evidence>
<reference evidence="2" key="1">
    <citation type="submission" date="2020-08" db="EMBL/GenBank/DDBJ databases">
        <title>Multicomponent nature underlies the extraordinary mechanical properties of spider dragline silk.</title>
        <authorList>
            <person name="Kono N."/>
            <person name="Nakamura H."/>
            <person name="Mori M."/>
            <person name="Yoshida Y."/>
            <person name="Ohtoshi R."/>
            <person name="Malay A.D."/>
            <person name="Moran D.A.P."/>
            <person name="Tomita M."/>
            <person name="Numata K."/>
            <person name="Arakawa K."/>
        </authorList>
    </citation>
    <scope>NUCLEOTIDE SEQUENCE</scope>
</reference>
<organism evidence="2 3">
    <name type="scientific">Nephila pilipes</name>
    <name type="common">Giant wood spider</name>
    <name type="synonym">Nephila maculata</name>
    <dbReference type="NCBI Taxonomy" id="299642"/>
    <lineage>
        <taxon>Eukaryota</taxon>
        <taxon>Metazoa</taxon>
        <taxon>Ecdysozoa</taxon>
        <taxon>Arthropoda</taxon>
        <taxon>Chelicerata</taxon>
        <taxon>Arachnida</taxon>
        <taxon>Araneae</taxon>
        <taxon>Araneomorphae</taxon>
        <taxon>Entelegynae</taxon>
        <taxon>Araneoidea</taxon>
        <taxon>Nephilidae</taxon>
        <taxon>Nephila</taxon>
    </lineage>
</organism>
<evidence type="ECO:0000313" key="3">
    <source>
        <dbReference type="Proteomes" id="UP000887013"/>
    </source>
</evidence>
<proteinExistence type="predicted"/>
<dbReference type="Proteomes" id="UP000887013">
    <property type="component" value="Unassembled WGS sequence"/>
</dbReference>
<feature type="region of interest" description="Disordered" evidence="1">
    <location>
        <begin position="152"/>
        <end position="174"/>
    </location>
</feature>
<name>A0A8X6J0N8_NEPPI</name>
<comment type="caution">
    <text evidence="2">The sequence shown here is derived from an EMBL/GenBank/DDBJ whole genome shotgun (WGS) entry which is preliminary data.</text>
</comment>
<gene>
    <name evidence="2" type="ORF">NPIL_60871</name>
</gene>
<sequence length="174" mass="20371">MYSFSWWGLTITFGAERSKECGGLRRGFGGCARPMYQDYNYMAKRWCENDFKLSTRKRLTLYYRKQSHSPGEKRPTPVRVLGRGLPGQISPGIRLLYYFEVIETLQDCRDLLESIFYDTWATPRVRDMYVECAQGEVADIAEWLWEQQDKTKKKKVEEGNNKDEQSAPKVVVTE</sequence>
<evidence type="ECO:0000256" key="1">
    <source>
        <dbReference type="SAM" id="MobiDB-lite"/>
    </source>
</evidence>
<accession>A0A8X6J0N8</accession>
<dbReference type="EMBL" id="BMAW01048596">
    <property type="protein sequence ID" value="GFS66895.1"/>
    <property type="molecule type" value="Genomic_DNA"/>
</dbReference>
<protein>
    <submittedName>
        <fullName evidence="2">Uncharacterized protein</fullName>
    </submittedName>
</protein>
<keyword evidence="3" id="KW-1185">Reference proteome</keyword>
<feature type="compositionally biased region" description="Basic and acidic residues" evidence="1">
    <location>
        <begin position="152"/>
        <end position="166"/>
    </location>
</feature>
<dbReference type="AlphaFoldDB" id="A0A8X6J0N8"/>